<keyword evidence="1" id="KW-0472">Membrane</keyword>
<sequence>MTPFNKIRKRLFLKKKNNQNTRNDITVVEVMLNNLVDKDIQSLLLPLNFATNIILCPKYRIKDNFITPNQFVYTITAILVACAVASFFIYRLYILVNVMRIVTIVYFELIFDVCFYVIGFIFTFILNVIQSNRNINFILTYQDVHRYLKMGGSMKRFVFWSWMTIYTSSFCYCIMILYFVFVQHFPHYLWINTIISSFYDSNIWNAIVFVQILNVMLGKWKNNLDHGLYGVDEVNVGNMSQAFVNILNCYNEYVRLFRNVILYYVVDMIAHGLLFIEMVLEMFKISNNFVSIPTKPCLYEKKTYYNYKNIRPIPKIAEIVKLLEQLYIKI</sequence>
<dbReference type="AlphaFoldDB" id="A0A7E5VIW3"/>
<keyword evidence="2" id="KW-1185">Reference proteome</keyword>
<reference evidence="3" key="1">
    <citation type="submission" date="2025-08" db="UniProtKB">
        <authorList>
            <consortium name="RefSeq"/>
        </authorList>
    </citation>
    <scope>IDENTIFICATION</scope>
</reference>
<accession>A0A7E5VIW3</accession>
<protein>
    <submittedName>
        <fullName evidence="3">Uncharacterized protein LOC113494146</fullName>
    </submittedName>
</protein>
<dbReference type="OrthoDB" id="7490805at2759"/>
<dbReference type="GeneID" id="113494146"/>
<keyword evidence="1" id="KW-1133">Transmembrane helix</keyword>
<dbReference type="RefSeq" id="XP_026728136.1">
    <property type="nucleotide sequence ID" value="XM_026872335.1"/>
</dbReference>
<proteinExistence type="predicted"/>
<keyword evidence="1" id="KW-0812">Transmembrane</keyword>
<name>A0A7E5VIW3_TRINI</name>
<feature type="transmembrane region" description="Helical" evidence="1">
    <location>
        <begin position="71"/>
        <end position="93"/>
    </location>
</feature>
<gene>
    <name evidence="3" type="primary">LOC113494146</name>
</gene>
<feature type="transmembrane region" description="Helical" evidence="1">
    <location>
        <begin position="105"/>
        <end position="129"/>
    </location>
</feature>
<feature type="transmembrane region" description="Helical" evidence="1">
    <location>
        <begin position="261"/>
        <end position="280"/>
    </location>
</feature>
<evidence type="ECO:0000313" key="3">
    <source>
        <dbReference type="RefSeq" id="XP_026728136.1"/>
    </source>
</evidence>
<dbReference type="InParanoid" id="A0A7E5VIW3"/>
<organism evidence="2 3">
    <name type="scientific">Trichoplusia ni</name>
    <name type="common">Cabbage looper</name>
    <dbReference type="NCBI Taxonomy" id="7111"/>
    <lineage>
        <taxon>Eukaryota</taxon>
        <taxon>Metazoa</taxon>
        <taxon>Ecdysozoa</taxon>
        <taxon>Arthropoda</taxon>
        <taxon>Hexapoda</taxon>
        <taxon>Insecta</taxon>
        <taxon>Pterygota</taxon>
        <taxon>Neoptera</taxon>
        <taxon>Endopterygota</taxon>
        <taxon>Lepidoptera</taxon>
        <taxon>Glossata</taxon>
        <taxon>Ditrysia</taxon>
        <taxon>Noctuoidea</taxon>
        <taxon>Noctuidae</taxon>
        <taxon>Plusiinae</taxon>
        <taxon>Trichoplusia</taxon>
    </lineage>
</organism>
<dbReference type="Proteomes" id="UP000322000">
    <property type="component" value="Chromosome 5"/>
</dbReference>
<dbReference type="KEGG" id="tnl:113494146"/>
<evidence type="ECO:0000256" key="1">
    <source>
        <dbReference type="SAM" id="Phobius"/>
    </source>
</evidence>
<feature type="transmembrane region" description="Helical" evidence="1">
    <location>
        <begin position="157"/>
        <end position="181"/>
    </location>
</feature>
<evidence type="ECO:0000313" key="2">
    <source>
        <dbReference type="Proteomes" id="UP000322000"/>
    </source>
</evidence>